<evidence type="ECO:0000313" key="3">
    <source>
        <dbReference type="Proteomes" id="UP000438429"/>
    </source>
</evidence>
<feature type="region of interest" description="Disordered" evidence="1">
    <location>
        <begin position="62"/>
        <end position="84"/>
    </location>
</feature>
<reference evidence="2 3" key="1">
    <citation type="submission" date="2019-06" db="EMBL/GenBank/DDBJ databases">
        <title>Draft genomes of female and male turbot (Scophthalmus maximus).</title>
        <authorList>
            <person name="Xu H."/>
            <person name="Xu X.-W."/>
            <person name="Shao C."/>
            <person name="Chen S."/>
        </authorList>
    </citation>
    <scope>NUCLEOTIDE SEQUENCE [LARGE SCALE GENOMIC DNA]</scope>
    <source>
        <strain evidence="2">Ysfricsl-2016a</strain>
        <tissue evidence="2">Blood</tissue>
    </source>
</reference>
<evidence type="ECO:0000313" key="2">
    <source>
        <dbReference type="EMBL" id="KAF0025742.1"/>
    </source>
</evidence>
<dbReference type="Proteomes" id="UP000438429">
    <property type="component" value="Unassembled WGS sequence"/>
</dbReference>
<comment type="caution">
    <text evidence="2">The sequence shown here is derived from an EMBL/GenBank/DDBJ whole genome shotgun (WGS) entry which is preliminary data.</text>
</comment>
<name>A0A6A4S336_SCOMX</name>
<dbReference type="EMBL" id="VEVO01000020">
    <property type="protein sequence ID" value="KAF0025742.1"/>
    <property type="molecule type" value="Genomic_DNA"/>
</dbReference>
<protein>
    <submittedName>
        <fullName evidence="2">Uncharacterized protein</fullName>
    </submittedName>
</protein>
<dbReference type="AlphaFoldDB" id="A0A6A4S336"/>
<evidence type="ECO:0000256" key="1">
    <source>
        <dbReference type="SAM" id="MobiDB-lite"/>
    </source>
</evidence>
<gene>
    <name evidence="2" type="ORF">F2P81_022623</name>
</gene>
<organism evidence="2 3">
    <name type="scientific">Scophthalmus maximus</name>
    <name type="common">Turbot</name>
    <name type="synonym">Psetta maxima</name>
    <dbReference type="NCBI Taxonomy" id="52904"/>
    <lineage>
        <taxon>Eukaryota</taxon>
        <taxon>Metazoa</taxon>
        <taxon>Chordata</taxon>
        <taxon>Craniata</taxon>
        <taxon>Vertebrata</taxon>
        <taxon>Euteleostomi</taxon>
        <taxon>Actinopterygii</taxon>
        <taxon>Neopterygii</taxon>
        <taxon>Teleostei</taxon>
        <taxon>Neoteleostei</taxon>
        <taxon>Acanthomorphata</taxon>
        <taxon>Carangaria</taxon>
        <taxon>Pleuronectiformes</taxon>
        <taxon>Pleuronectoidei</taxon>
        <taxon>Scophthalmidae</taxon>
        <taxon>Scophthalmus</taxon>
    </lineage>
</organism>
<accession>A0A6A4S336</accession>
<sequence length="94" mass="10216">MDAVLFLLPQKDLNEIVSPKEQPCSALIHRIAVCFRRLHSVFTRHLNVQIKRKGTFCGAAGANLSHGGDPPESAHVQLPPPPPPPLLLEPLASI</sequence>
<proteinExistence type="predicted"/>